<evidence type="ECO:0000313" key="3">
    <source>
        <dbReference type="EMBL" id="RDW93957.1"/>
    </source>
</evidence>
<dbReference type="GO" id="GO:0004672">
    <property type="term" value="F:protein kinase activity"/>
    <property type="evidence" value="ECO:0007669"/>
    <property type="project" value="InterPro"/>
</dbReference>
<dbReference type="EMBL" id="PVWQ01000001">
    <property type="protein sequence ID" value="RDW93957.1"/>
    <property type="molecule type" value="Genomic_DNA"/>
</dbReference>
<dbReference type="Proteomes" id="UP000256690">
    <property type="component" value="Unassembled WGS sequence"/>
</dbReference>
<dbReference type="InterPro" id="IPR000719">
    <property type="entry name" value="Prot_kinase_dom"/>
</dbReference>
<comment type="caution">
    <text evidence="3">The sequence shown here is derived from an EMBL/GenBank/DDBJ whole genome shotgun (WGS) entry which is preliminary data.</text>
</comment>
<organism evidence="3 4">
    <name type="scientific">Aspergillus mulundensis</name>
    <dbReference type="NCBI Taxonomy" id="1810919"/>
    <lineage>
        <taxon>Eukaryota</taxon>
        <taxon>Fungi</taxon>
        <taxon>Dikarya</taxon>
        <taxon>Ascomycota</taxon>
        <taxon>Pezizomycotina</taxon>
        <taxon>Eurotiomycetes</taxon>
        <taxon>Eurotiomycetidae</taxon>
        <taxon>Eurotiales</taxon>
        <taxon>Aspergillaceae</taxon>
        <taxon>Aspergillus</taxon>
        <taxon>Aspergillus subgen. Nidulantes</taxon>
    </lineage>
</organism>
<dbReference type="SMART" id="SM00220">
    <property type="entry name" value="S_TKc"/>
    <property type="match status" value="1"/>
</dbReference>
<dbReference type="InterPro" id="IPR011009">
    <property type="entry name" value="Kinase-like_dom_sf"/>
</dbReference>
<feature type="compositionally biased region" description="Basic and acidic residues" evidence="1">
    <location>
        <begin position="1"/>
        <end position="20"/>
    </location>
</feature>
<dbReference type="STRING" id="1810919.A0A3D8T5X5"/>
<dbReference type="PROSITE" id="PS50011">
    <property type="entry name" value="PROTEIN_KINASE_DOM"/>
    <property type="match status" value="1"/>
</dbReference>
<evidence type="ECO:0000313" key="4">
    <source>
        <dbReference type="Proteomes" id="UP000256690"/>
    </source>
</evidence>
<proteinExistence type="predicted"/>
<name>A0A3D8T5X5_9EURO</name>
<keyword evidence="4" id="KW-1185">Reference proteome</keyword>
<protein>
    <recommendedName>
        <fullName evidence="2">Protein kinase domain-containing protein</fullName>
    </recommendedName>
</protein>
<reference evidence="3 4" key="1">
    <citation type="journal article" date="2018" name="IMA Fungus">
        <title>IMA Genome-F 9: Draft genome sequence of Annulohypoxylon stygium, Aspergillus mulundensis, Berkeleyomyces basicola (syn. Thielaviopsis basicola), Ceratocystis smalleyi, two Cercospora beticola strains, Coleophoma cylindrospora, Fusarium fracticaudum, Phialophora cf. hyalina, and Morchella septimelata.</title>
        <authorList>
            <person name="Wingfield B.D."/>
            <person name="Bills G.F."/>
            <person name="Dong Y."/>
            <person name="Huang W."/>
            <person name="Nel W.J."/>
            <person name="Swalarsk-Parry B.S."/>
            <person name="Vaghefi N."/>
            <person name="Wilken P.M."/>
            <person name="An Z."/>
            <person name="de Beer Z.W."/>
            <person name="De Vos L."/>
            <person name="Chen L."/>
            <person name="Duong T.A."/>
            <person name="Gao Y."/>
            <person name="Hammerbacher A."/>
            <person name="Kikkert J.R."/>
            <person name="Li Y."/>
            <person name="Li H."/>
            <person name="Li K."/>
            <person name="Li Q."/>
            <person name="Liu X."/>
            <person name="Ma X."/>
            <person name="Naidoo K."/>
            <person name="Pethybridge S.J."/>
            <person name="Sun J."/>
            <person name="Steenkamp E.T."/>
            <person name="van der Nest M.A."/>
            <person name="van Wyk S."/>
            <person name="Wingfield M.J."/>
            <person name="Xiong C."/>
            <person name="Yue Q."/>
            <person name="Zhang X."/>
        </authorList>
    </citation>
    <scope>NUCLEOTIDE SEQUENCE [LARGE SCALE GENOMIC DNA]</scope>
    <source>
        <strain evidence="3 4">DSM 5745</strain>
    </source>
</reference>
<feature type="domain" description="Protein kinase" evidence="2">
    <location>
        <begin position="119"/>
        <end position="425"/>
    </location>
</feature>
<dbReference type="GO" id="GO:0005524">
    <property type="term" value="F:ATP binding"/>
    <property type="evidence" value="ECO:0007669"/>
    <property type="project" value="InterPro"/>
</dbReference>
<dbReference type="GeneID" id="38111649"/>
<evidence type="ECO:0000259" key="2">
    <source>
        <dbReference type="PROSITE" id="PS50011"/>
    </source>
</evidence>
<dbReference type="Gene3D" id="3.30.200.20">
    <property type="entry name" value="Phosphorylase Kinase, domain 1"/>
    <property type="match status" value="1"/>
</dbReference>
<dbReference type="RefSeq" id="XP_026609140.1">
    <property type="nucleotide sequence ID" value="XM_026743295.1"/>
</dbReference>
<dbReference type="OrthoDB" id="4496674at2759"/>
<sequence length="425" mass="49112">MIKPEHRFFSDGHDLHGQDHEDPESETTAGVWDWEQLKQFTIKSHIKFLPPFGEVKIPNLANILDVVSPQVTELSFDGNGLLTGVSTDPEKDQTWLLANLPFSLCTSLADCRVVNYTELQELKRFGHNVVISSYEDENRVTQKVAFKFNVLPKVVPMQKAWDELNLVKSLPPHPNILPMDRVVLDYGDVQPRVLGFTTKYIEGGTLEDMDPNIPFRLEWLQQLLDVVDFLNLELGIMHQDIAPRKLLVDHDANKIILFDFNYAAVGDYMMYGNRDDIMGVVFTLYELITKDDQFAMVHPWDKNMDMVQSKAEWPANRLLDADVSEFRAVLNKWVAKRHSDGERGMKQYMEAWKRRGFTLPNRPEPPEHSVPFQSAAWQDGTPSFTTGIRTRTTAMELGQYVFRWERPPQCRLPKESRKRARHEVD</sequence>
<feature type="region of interest" description="Disordered" evidence="1">
    <location>
        <begin position="1"/>
        <end position="28"/>
    </location>
</feature>
<accession>A0A3D8T5X5</accession>
<dbReference type="AlphaFoldDB" id="A0A3D8T5X5"/>
<evidence type="ECO:0000256" key="1">
    <source>
        <dbReference type="SAM" id="MobiDB-lite"/>
    </source>
</evidence>
<dbReference type="SUPFAM" id="SSF56112">
    <property type="entry name" value="Protein kinase-like (PK-like)"/>
    <property type="match status" value="1"/>
</dbReference>
<gene>
    <name evidence="3" type="ORF">DSM5745_01279</name>
</gene>
<dbReference type="Gene3D" id="1.10.510.10">
    <property type="entry name" value="Transferase(Phosphotransferase) domain 1"/>
    <property type="match status" value="1"/>
</dbReference>